<keyword evidence="5" id="KW-1185">Reference proteome</keyword>
<feature type="compositionally biased region" description="Polar residues" evidence="1">
    <location>
        <begin position="34"/>
        <end position="46"/>
    </location>
</feature>
<dbReference type="Proteomes" id="UP000719942">
    <property type="component" value="Unassembled WGS sequence"/>
</dbReference>
<feature type="region of interest" description="Disordered" evidence="1">
    <location>
        <begin position="32"/>
        <end position="83"/>
    </location>
</feature>
<keyword evidence="2" id="KW-0732">Signal</keyword>
<gene>
    <name evidence="4" type="ORF">J5W02_08865</name>
</gene>
<dbReference type="RefSeq" id="WP_219965339.1">
    <property type="nucleotide sequence ID" value="NZ_JAGFNZ010000003.1"/>
</dbReference>
<evidence type="ECO:0000313" key="4">
    <source>
        <dbReference type="EMBL" id="MBW7572924.1"/>
    </source>
</evidence>
<comment type="caution">
    <text evidence="4">The sequence shown here is derived from an EMBL/GenBank/DDBJ whole genome shotgun (WGS) entry which is preliminary data.</text>
</comment>
<sequence>MNHWKKLCIAAVLAVAVTAFAGCGMLNKGGESSVPASSFGESSQGVESQPASSAQSEPQSSGTASVGPSEPAESQPGPVIDIETDSPEFNALFKKNPIDKQYITESNKAFSNVEMVQLSNKYAGIWKKEVNSAYEKVTKLATGDALSKIKSDQTAWVNGKTAALKKINDEAQAAGGTMAQVNAASATMDYYRSRAAQVYRQLYSFDQNYTYAFK</sequence>
<dbReference type="PANTHER" id="PTHR39176:SF1">
    <property type="entry name" value="PERIPLASMIC PROTEIN"/>
    <property type="match status" value="1"/>
</dbReference>
<evidence type="ECO:0000259" key="3">
    <source>
        <dbReference type="Pfam" id="PF07007"/>
    </source>
</evidence>
<dbReference type="InterPro" id="IPR009739">
    <property type="entry name" value="LprI-like_N"/>
</dbReference>
<dbReference type="PROSITE" id="PS51257">
    <property type="entry name" value="PROKAR_LIPOPROTEIN"/>
    <property type="match status" value="1"/>
</dbReference>
<feature type="chain" id="PRO_5046937949" evidence="2">
    <location>
        <begin position="22"/>
        <end position="214"/>
    </location>
</feature>
<evidence type="ECO:0000256" key="1">
    <source>
        <dbReference type="SAM" id="MobiDB-lite"/>
    </source>
</evidence>
<evidence type="ECO:0000313" key="5">
    <source>
        <dbReference type="Proteomes" id="UP000719942"/>
    </source>
</evidence>
<dbReference type="PANTHER" id="PTHR39176">
    <property type="entry name" value="PERIPLASMIC PROTEIN-RELATED"/>
    <property type="match status" value="1"/>
</dbReference>
<dbReference type="Pfam" id="PF07007">
    <property type="entry name" value="LprI"/>
    <property type="match status" value="1"/>
</dbReference>
<evidence type="ECO:0000256" key="2">
    <source>
        <dbReference type="SAM" id="SignalP"/>
    </source>
</evidence>
<organism evidence="4 5">
    <name type="scientific">Caproiciproducens faecalis</name>
    <dbReference type="NCBI Taxonomy" id="2820301"/>
    <lineage>
        <taxon>Bacteria</taxon>
        <taxon>Bacillati</taxon>
        <taxon>Bacillota</taxon>
        <taxon>Clostridia</taxon>
        <taxon>Eubacteriales</taxon>
        <taxon>Acutalibacteraceae</taxon>
        <taxon>Caproiciproducens</taxon>
    </lineage>
</organism>
<dbReference type="Gene3D" id="1.20.1270.180">
    <property type="match status" value="1"/>
</dbReference>
<feature type="domain" description="Lysozyme inhibitor LprI-like N-terminal" evidence="3">
    <location>
        <begin position="111"/>
        <end position="197"/>
    </location>
</feature>
<name>A0ABS7DP78_9FIRM</name>
<feature type="signal peptide" evidence="2">
    <location>
        <begin position="1"/>
        <end position="21"/>
    </location>
</feature>
<dbReference type="EMBL" id="JAGFNZ010000003">
    <property type="protein sequence ID" value="MBW7572924.1"/>
    <property type="molecule type" value="Genomic_DNA"/>
</dbReference>
<protein>
    <submittedName>
        <fullName evidence="4">DUF1311 domain-containing protein</fullName>
    </submittedName>
</protein>
<proteinExistence type="predicted"/>
<feature type="compositionally biased region" description="Low complexity" evidence="1">
    <location>
        <begin position="47"/>
        <end position="61"/>
    </location>
</feature>
<reference evidence="4 5" key="1">
    <citation type="submission" date="2021-03" db="EMBL/GenBank/DDBJ databases">
        <title>Caproiciproducens sp. nov. isolated from feces of cow.</title>
        <authorList>
            <person name="Choi J.-Y."/>
        </authorList>
    </citation>
    <scope>NUCLEOTIDE SEQUENCE [LARGE SCALE GENOMIC DNA]</scope>
    <source>
        <strain evidence="4 5">AGMB10547</strain>
    </source>
</reference>
<accession>A0ABS7DP78</accession>